<evidence type="ECO:0000313" key="3">
    <source>
        <dbReference type="Proteomes" id="UP000008980"/>
    </source>
</evidence>
<dbReference type="RefSeq" id="XP_003859411.1">
    <property type="nucleotide sequence ID" value="XM_003859363.1"/>
</dbReference>
<feature type="region of interest" description="Disordered" evidence="1">
    <location>
        <begin position="1"/>
        <end position="36"/>
    </location>
</feature>
<evidence type="ECO:0000256" key="1">
    <source>
        <dbReference type="SAM" id="MobiDB-lite"/>
    </source>
</evidence>
<organism evidence="2 3">
    <name type="scientific">Leishmania donovani</name>
    <dbReference type="NCBI Taxonomy" id="5661"/>
    <lineage>
        <taxon>Eukaryota</taxon>
        <taxon>Discoba</taxon>
        <taxon>Euglenozoa</taxon>
        <taxon>Kinetoplastea</taxon>
        <taxon>Metakinetoplastina</taxon>
        <taxon>Trypanosomatida</taxon>
        <taxon>Trypanosomatidae</taxon>
        <taxon>Leishmaniinae</taxon>
        <taxon>Leishmania</taxon>
    </lineage>
</organism>
<evidence type="ECO:0000313" key="2">
    <source>
        <dbReference type="EMBL" id="CBZ32699.1"/>
    </source>
</evidence>
<name>E9BBS4_LEIDO</name>
<reference evidence="2 3" key="1">
    <citation type="journal article" date="2011" name="Genome Res.">
        <title>Whole genome sequencing of multiple Leishmania donovani clinical isolates provides insights into population structure and mechanisms of drug resistance.</title>
        <authorList>
            <person name="Downing T."/>
            <person name="Imamura H."/>
            <person name="Decuypere S."/>
            <person name="Clark T.G."/>
            <person name="Coombs G.H."/>
            <person name="Cotton J.A."/>
            <person name="Hilley J.D."/>
            <person name="de Doncker S."/>
            <person name="Maes I."/>
            <person name="Mottram J.C."/>
            <person name="Quail M.A."/>
            <person name="Rijal S."/>
            <person name="Sanders M."/>
            <person name="Schonian G."/>
            <person name="Stark O."/>
            <person name="Sundar S."/>
            <person name="Vanaerschot M."/>
            <person name="Hertz-Fowler C."/>
            <person name="Dujardin J.C."/>
            <person name="Berriman M."/>
        </authorList>
    </citation>
    <scope>NUCLEOTIDE SEQUENCE [LARGE SCALE GENOMIC DNA]</scope>
    <source>
        <strain evidence="2 3">BPK282A1</strain>
    </source>
</reference>
<proteinExistence type="predicted"/>
<reference evidence="3" key="2">
    <citation type="submission" date="2011-02" db="EMBL/GenBank/DDBJ databases">
        <title>Whole genome sequencing of Leishmania donovani clinical lines reveals dynamic variation related to drug resistance.</title>
        <authorList>
            <person name="Downing T."/>
            <person name="Imamura H."/>
            <person name="Sanders M."/>
            <person name="Decuypere S."/>
            <person name="Hertz-Fowler C."/>
            <person name="Clark T.G."/>
            <person name="Rijal S."/>
            <person name="Sundar S."/>
            <person name="Quail M.A."/>
            <person name="De Doncker S."/>
            <person name="Maes I."/>
            <person name="Vanaerschot M."/>
            <person name="Stark O."/>
            <person name="Schonian G."/>
            <person name="Dujardin J.C."/>
            <person name="Berriman M."/>
        </authorList>
    </citation>
    <scope>NUCLEOTIDE SEQUENCE [LARGE SCALE GENOMIC DNA]</scope>
    <source>
        <strain evidence="3">BPK282A1</strain>
    </source>
</reference>
<dbReference type="GeneID" id="13391399"/>
<dbReference type="AlphaFoldDB" id="E9BBS4"/>
<dbReference type="EMBL" id="FR799601">
    <property type="protein sequence ID" value="CBZ32699.1"/>
    <property type="molecule type" value="Genomic_DNA"/>
</dbReference>
<accession>E9BBS4</accession>
<protein>
    <submittedName>
        <fullName evidence="2">Uncharacterized protein</fullName>
    </submittedName>
</protein>
<gene>
    <name evidence="2" type="ORF">LDBPK_140390</name>
</gene>
<sequence length="36" mass="3858">MLSGLGSAEGERKGSTSNGRTVEVGNKRELYNVMDD</sequence>
<dbReference type="KEGG" id="ldo:LDBPK_140390"/>
<dbReference type="Proteomes" id="UP000008980">
    <property type="component" value="Chromosome 14"/>
</dbReference>
<dbReference type="VEuPathDB" id="TriTrypDB:LdBPK_140390.1"/>